<dbReference type="Proteomes" id="UP001432322">
    <property type="component" value="Unassembled WGS sequence"/>
</dbReference>
<protein>
    <submittedName>
        <fullName evidence="1">Uncharacterized protein</fullName>
    </submittedName>
</protein>
<name>A0AAV5WHV2_9BILA</name>
<comment type="caution">
    <text evidence="1">The sequence shown here is derived from an EMBL/GenBank/DDBJ whole genome shotgun (WGS) entry which is preliminary data.</text>
</comment>
<reference evidence="1" key="1">
    <citation type="submission" date="2023-10" db="EMBL/GenBank/DDBJ databases">
        <title>Genome assembly of Pristionchus species.</title>
        <authorList>
            <person name="Yoshida K."/>
            <person name="Sommer R.J."/>
        </authorList>
    </citation>
    <scope>NUCLEOTIDE SEQUENCE</scope>
    <source>
        <strain evidence="1">RS5133</strain>
    </source>
</reference>
<gene>
    <name evidence="1" type="ORF">PFISCL1PPCAC_21783</name>
</gene>
<dbReference type="AlphaFoldDB" id="A0AAV5WHV2"/>
<accession>A0AAV5WHV2</accession>
<keyword evidence="2" id="KW-1185">Reference proteome</keyword>
<evidence type="ECO:0000313" key="2">
    <source>
        <dbReference type="Proteomes" id="UP001432322"/>
    </source>
</evidence>
<proteinExistence type="predicted"/>
<evidence type="ECO:0000313" key="1">
    <source>
        <dbReference type="EMBL" id="GMT30486.1"/>
    </source>
</evidence>
<sequence length="75" mass="8404">VLSLLLHCERAPATLIAVRECIPFRIDCCTAGAQNMDSILIQRGFVDFSKMLYVSDNVLRLALAFRAFHISSFTI</sequence>
<dbReference type="EMBL" id="BTSY01000005">
    <property type="protein sequence ID" value="GMT30486.1"/>
    <property type="molecule type" value="Genomic_DNA"/>
</dbReference>
<organism evidence="1 2">
    <name type="scientific">Pristionchus fissidentatus</name>
    <dbReference type="NCBI Taxonomy" id="1538716"/>
    <lineage>
        <taxon>Eukaryota</taxon>
        <taxon>Metazoa</taxon>
        <taxon>Ecdysozoa</taxon>
        <taxon>Nematoda</taxon>
        <taxon>Chromadorea</taxon>
        <taxon>Rhabditida</taxon>
        <taxon>Rhabditina</taxon>
        <taxon>Diplogasteromorpha</taxon>
        <taxon>Diplogasteroidea</taxon>
        <taxon>Neodiplogasteridae</taxon>
        <taxon>Pristionchus</taxon>
    </lineage>
</organism>
<feature type="non-terminal residue" evidence="1">
    <location>
        <position position="1"/>
    </location>
</feature>